<evidence type="ECO:0000256" key="7">
    <source>
        <dbReference type="RuleBase" id="RU367148"/>
    </source>
</evidence>
<feature type="region of interest" description="Disordered" evidence="8">
    <location>
        <begin position="1"/>
        <end position="27"/>
    </location>
</feature>
<comment type="subunit">
    <text evidence="7">May be part of a spliceosome complex.</text>
</comment>
<dbReference type="AlphaFoldDB" id="A0AAD4MZ23"/>
<keyword evidence="5 7" id="KW-0508">mRNA splicing</keyword>
<evidence type="ECO:0000313" key="9">
    <source>
        <dbReference type="EMBL" id="KAI1709353.1"/>
    </source>
</evidence>
<evidence type="ECO:0000256" key="1">
    <source>
        <dbReference type="ARBA" id="ARBA00004123"/>
    </source>
</evidence>
<dbReference type="Proteomes" id="UP001201812">
    <property type="component" value="Unassembled WGS sequence"/>
</dbReference>
<dbReference type="PANTHER" id="PTHR13264">
    <property type="entry name" value="GCIP-INTERACTING PROTEIN P29"/>
    <property type="match status" value="1"/>
</dbReference>
<evidence type="ECO:0000256" key="6">
    <source>
        <dbReference type="ARBA" id="ARBA00023242"/>
    </source>
</evidence>
<dbReference type="InterPro" id="IPR013260">
    <property type="entry name" value="mRNA_splic_SYF2"/>
</dbReference>
<reference evidence="9" key="1">
    <citation type="submission" date="2022-01" db="EMBL/GenBank/DDBJ databases">
        <title>Genome Sequence Resource for Two Populations of Ditylenchus destructor, the Migratory Endoparasitic Phytonematode.</title>
        <authorList>
            <person name="Zhang H."/>
            <person name="Lin R."/>
            <person name="Xie B."/>
        </authorList>
    </citation>
    <scope>NUCLEOTIDE SEQUENCE</scope>
    <source>
        <strain evidence="9">BazhouSP</strain>
    </source>
</reference>
<sequence length="247" mass="29277">MSSAPELVGESSKSTARKPMLVVDDSSAKPDLSKFKERFRALHQKREESRKLNHEQVVEEDRLSKLPKNFEAKRKRQEWELHEMTARKEAEEKNLDYDRIKALETQADVADKLDAAKRRKTRPDTGFASYEQMSMRQYERLTNSVKPDMESYSKMKEVVGEEQFYPSADTLIQGSHYPTDNALNKLSDDVRKQMKKRDQYHRRRMFDPEAPIDFINERNRRFNQKLERYFGKYTEDIKEDLERGTAI</sequence>
<evidence type="ECO:0000256" key="3">
    <source>
        <dbReference type="ARBA" id="ARBA00022664"/>
    </source>
</evidence>
<evidence type="ECO:0000256" key="4">
    <source>
        <dbReference type="ARBA" id="ARBA00022728"/>
    </source>
</evidence>
<gene>
    <name evidence="9" type="ORF">DdX_11428</name>
</gene>
<keyword evidence="4 7" id="KW-0747">Spliceosome</keyword>
<keyword evidence="3 7" id="KW-0507">mRNA processing</keyword>
<comment type="caution">
    <text evidence="9">The sequence shown here is derived from an EMBL/GenBank/DDBJ whole genome shotgun (WGS) entry which is preliminary data.</text>
</comment>
<comment type="similarity">
    <text evidence="2 7">Belongs to the SYF2 family.</text>
</comment>
<evidence type="ECO:0000256" key="5">
    <source>
        <dbReference type="ARBA" id="ARBA00023187"/>
    </source>
</evidence>
<evidence type="ECO:0000256" key="8">
    <source>
        <dbReference type="SAM" id="MobiDB-lite"/>
    </source>
</evidence>
<dbReference type="GO" id="GO:0071014">
    <property type="term" value="C:post-mRNA release spliceosomal complex"/>
    <property type="evidence" value="ECO:0007669"/>
    <property type="project" value="TreeGrafter"/>
</dbReference>
<proteinExistence type="inferred from homology"/>
<dbReference type="PANTHER" id="PTHR13264:SF5">
    <property type="entry name" value="PRE-MRNA-SPLICING FACTOR SYF2"/>
    <property type="match status" value="1"/>
</dbReference>
<name>A0AAD4MZ23_9BILA</name>
<comment type="function">
    <text evidence="7">Involved in pre-mRNA splicing.</text>
</comment>
<dbReference type="Pfam" id="PF08231">
    <property type="entry name" value="SYF2"/>
    <property type="match status" value="1"/>
</dbReference>
<dbReference type="GO" id="GO:0000974">
    <property type="term" value="C:Prp19 complex"/>
    <property type="evidence" value="ECO:0007669"/>
    <property type="project" value="TreeGrafter"/>
</dbReference>
<comment type="subcellular location">
    <subcellularLocation>
        <location evidence="1 7">Nucleus</location>
    </subcellularLocation>
</comment>
<dbReference type="GO" id="GO:0071013">
    <property type="term" value="C:catalytic step 2 spliceosome"/>
    <property type="evidence" value="ECO:0007669"/>
    <property type="project" value="TreeGrafter"/>
</dbReference>
<dbReference type="EMBL" id="JAKKPZ010000031">
    <property type="protein sequence ID" value="KAI1709353.1"/>
    <property type="molecule type" value="Genomic_DNA"/>
</dbReference>
<evidence type="ECO:0000256" key="2">
    <source>
        <dbReference type="ARBA" id="ARBA00010028"/>
    </source>
</evidence>
<keyword evidence="10" id="KW-1185">Reference proteome</keyword>
<organism evidence="9 10">
    <name type="scientific">Ditylenchus destructor</name>
    <dbReference type="NCBI Taxonomy" id="166010"/>
    <lineage>
        <taxon>Eukaryota</taxon>
        <taxon>Metazoa</taxon>
        <taxon>Ecdysozoa</taxon>
        <taxon>Nematoda</taxon>
        <taxon>Chromadorea</taxon>
        <taxon>Rhabditida</taxon>
        <taxon>Tylenchina</taxon>
        <taxon>Tylenchomorpha</taxon>
        <taxon>Sphaerularioidea</taxon>
        <taxon>Anguinidae</taxon>
        <taxon>Anguininae</taxon>
        <taxon>Ditylenchus</taxon>
    </lineage>
</organism>
<accession>A0AAD4MZ23</accession>
<protein>
    <recommendedName>
        <fullName evidence="7">Pre-mRNA-splicing factor SYF2</fullName>
    </recommendedName>
</protein>
<keyword evidence="6 7" id="KW-0539">Nucleus</keyword>
<evidence type="ECO:0000313" key="10">
    <source>
        <dbReference type="Proteomes" id="UP001201812"/>
    </source>
</evidence>
<dbReference type="GO" id="GO:0000398">
    <property type="term" value="P:mRNA splicing, via spliceosome"/>
    <property type="evidence" value="ECO:0007669"/>
    <property type="project" value="UniProtKB-UniRule"/>
</dbReference>